<evidence type="ECO:0000313" key="1">
    <source>
        <dbReference type="EMBL" id="KRZ18781.1"/>
    </source>
</evidence>
<accession>A0A0V1I7F6</accession>
<organism evidence="1 2">
    <name type="scientific">Trichinella zimbabwensis</name>
    <dbReference type="NCBI Taxonomy" id="268475"/>
    <lineage>
        <taxon>Eukaryota</taxon>
        <taxon>Metazoa</taxon>
        <taxon>Ecdysozoa</taxon>
        <taxon>Nematoda</taxon>
        <taxon>Enoplea</taxon>
        <taxon>Dorylaimia</taxon>
        <taxon>Trichinellida</taxon>
        <taxon>Trichinellidae</taxon>
        <taxon>Trichinella</taxon>
    </lineage>
</organism>
<evidence type="ECO:0000313" key="2">
    <source>
        <dbReference type="Proteomes" id="UP000055024"/>
    </source>
</evidence>
<dbReference type="AlphaFoldDB" id="A0A0V1I7F6"/>
<dbReference type="Proteomes" id="UP000055024">
    <property type="component" value="Unassembled WGS sequence"/>
</dbReference>
<dbReference type="EMBL" id="JYDP01000002">
    <property type="protein sequence ID" value="KRZ18781.1"/>
    <property type="molecule type" value="Genomic_DNA"/>
</dbReference>
<keyword evidence="2" id="KW-1185">Reference proteome</keyword>
<sequence>MKDYCFEMYIMHSLNQKADTSHFRFYKLPQLLITKQGTMETLGHATAGDLRRANDVYAEKEECVEQYRSEYISSGRRTMKQLFETLIYIALELI</sequence>
<gene>
    <name evidence="1" type="ORF">T11_274</name>
</gene>
<comment type="caution">
    <text evidence="1">The sequence shown here is derived from an EMBL/GenBank/DDBJ whole genome shotgun (WGS) entry which is preliminary data.</text>
</comment>
<protein>
    <submittedName>
        <fullName evidence="1">Uncharacterized protein</fullName>
    </submittedName>
</protein>
<proteinExistence type="predicted"/>
<reference evidence="1 2" key="1">
    <citation type="submission" date="2015-01" db="EMBL/GenBank/DDBJ databases">
        <title>Evolution of Trichinella species and genotypes.</title>
        <authorList>
            <person name="Korhonen P.K."/>
            <person name="Edoardo P."/>
            <person name="Giuseppe L.R."/>
            <person name="Gasser R.B."/>
        </authorList>
    </citation>
    <scope>NUCLEOTIDE SEQUENCE [LARGE SCALE GENOMIC DNA]</scope>
    <source>
        <strain evidence="1">ISS1029</strain>
    </source>
</reference>
<name>A0A0V1I7F6_9BILA</name>
<dbReference type="OrthoDB" id="10362039at2759"/>